<evidence type="ECO:0000256" key="3">
    <source>
        <dbReference type="ARBA" id="ARBA00023163"/>
    </source>
</evidence>
<dbReference type="Gene3D" id="1.10.357.10">
    <property type="entry name" value="Tetracycline Repressor, domain 2"/>
    <property type="match status" value="1"/>
</dbReference>
<dbReference type="GO" id="GO:0003677">
    <property type="term" value="F:DNA binding"/>
    <property type="evidence" value="ECO:0007669"/>
    <property type="project" value="UniProtKB-UniRule"/>
</dbReference>
<dbReference type="InterPro" id="IPR001647">
    <property type="entry name" value="HTH_TetR"/>
</dbReference>
<evidence type="ECO:0000256" key="1">
    <source>
        <dbReference type="ARBA" id="ARBA00023015"/>
    </source>
</evidence>
<dbReference type="SUPFAM" id="SSF48498">
    <property type="entry name" value="Tetracyclin repressor-like, C-terminal domain"/>
    <property type="match status" value="1"/>
</dbReference>
<dbReference type="STRING" id="930128.SAMN05192532_104187"/>
<organism evidence="6 7">
    <name type="scientific">Alteribacillus iranensis</name>
    <dbReference type="NCBI Taxonomy" id="930128"/>
    <lineage>
        <taxon>Bacteria</taxon>
        <taxon>Bacillati</taxon>
        <taxon>Bacillota</taxon>
        <taxon>Bacilli</taxon>
        <taxon>Bacillales</taxon>
        <taxon>Bacillaceae</taxon>
        <taxon>Alteribacillus</taxon>
    </lineage>
</organism>
<gene>
    <name evidence="6" type="ORF">SAMN05192532_104187</name>
</gene>
<feature type="domain" description="HTH tetR-type" evidence="5">
    <location>
        <begin position="4"/>
        <end position="64"/>
    </location>
</feature>
<evidence type="ECO:0000313" key="7">
    <source>
        <dbReference type="Proteomes" id="UP000199516"/>
    </source>
</evidence>
<dbReference type="SUPFAM" id="SSF46689">
    <property type="entry name" value="Homeodomain-like"/>
    <property type="match status" value="1"/>
</dbReference>
<accession>A0A1I2DN16</accession>
<dbReference type="PRINTS" id="PR00455">
    <property type="entry name" value="HTHTETR"/>
</dbReference>
<keyword evidence="3" id="KW-0804">Transcription</keyword>
<evidence type="ECO:0000259" key="5">
    <source>
        <dbReference type="PROSITE" id="PS50977"/>
    </source>
</evidence>
<dbReference type="OrthoDB" id="9806334at2"/>
<keyword evidence="1" id="KW-0805">Transcription regulation</keyword>
<dbReference type="Proteomes" id="UP000199516">
    <property type="component" value="Unassembled WGS sequence"/>
</dbReference>
<dbReference type="AlphaFoldDB" id="A0A1I2DN16"/>
<dbReference type="Pfam" id="PF17937">
    <property type="entry name" value="TetR_C_28"/>
    <property type="match status" value="1"/>
</dbReference>
<keyword evidence="2 4" id="KW-0238">DNA-binding</keyword>
<dbReference type="EMBL" id="FONT01000004">
    <property type="protein sequence ID" value="SFE81994.1"/>
    <property type="molecule type" value="Genomic_DNA"/>
</dbReference>
<proteinExistence type="predicted"/>
<evidence type="ECO:0000256" key="2">
    <source>
        <dbReference type="ARBA" id="ARBA00023125"/>
    </source>
</evidence>
<dbReference type="RefSeq" id="WP_091661448.1">
    <property type="nucleotide sequence ID" value="NZ_FONT01000004.1"/>
</dbReference>
<name>A0A1I2DN16_9BACI</name>
<sequence length="182" mass="20612">MSKDSRKVVILHAAARIVKERGIFNLTLEAAAREAGMSKGGLLYHFPSKEALVQGMVEHLANNYMTKIEENAENDPVDEGKWTRAFLNVTFNQTYQNKDMNAGLLAAKAVKPELLQPINKAYAKWQEHIENDGLDPVTATIIRLATDGIWLSELFEIHHLDDEIRNQVLQTLEEWANNKKCI</sequence>
<dbReference type="PANTHER" id="PTHR47506:SF6">
    <property type="entry name" value="HTH-TYPE TRANSCRIPTIONAL REPRESSOR NEMR"/>
    <property type="match status" value="1"/>
</dbReference>
<protein>
    <submittedName>
        <fullName evidence="6">DNA-binding transcriptional regulator, AcrR family</fullName>
    </submittedName>
</protein>
<keyword evidence="7" id="KW-1185">Reference proteome</keyword>
<reference evidence="6 7" key="1">
    <citation type="submission" date="2016-10" db="EMBL/GenBank/DDBJ databases">
        <authorList>
            <person name="de Groot N.N."/>
        </authorList>
    </citation>
    <scope>NUCLEOTIDE SEQUENCE [LARGE SCALE GENOMIC DNA]</scope>
    <source>
        <strain evidence="6 7">DSM 23995</strain>
    </source>
</reference>
<evidence type="ECO:0000313" key="6">
    <source>
        <dbReference type="EMBL" id="SFE81994.1"/>
    </source>
</evidence>
<evidence type="ECO:0000256" key="4">
    <source>
        <dbReference type="PROSITE-ProRule" id="PRU00335"/>
    </source>
</evidence>
<dbReference type="InterPro" id="IPR036271">
    <property type="entry name" value="Tet_transcr_reg_TetR-rel_C_sf"/>
</dbReference>
<dbReference type="InterPro" id="IPR009057">
    <property type="entry name" value="Homeodomain-like_sf"/>
</dbReference>
<dbReference type="Pfam" id="PF00440">
    <property type="entry name" value="TetR_N"/>
    <property type="match status" value="1"/>
</dbReference>
<dbReference type="PROSITE" id="PS50977">
    <property type="entry name" value="HTH_TETR_2"/>
    <property type="match status" value="1"/>
</dbReference>
<feature type="DNA-binding region" description="H-T-H motif" evidence="4">
    <location>
        <begin position="27"/>
        <end position="46"/>
    </location>
</feature>
<dbReference type="InterPro" id="IPR041479">
    <property type="entry name" value="TetR_CgmR_C"/>
</dbReference>
<dbReference type="PANTHER" id="PTHR47506">
    <property type="entry name" value="TRANSCRIPTIONAL REGULATORY PROTEIN"/>
    <property type="match status" value="1"/>
</dbReference>